<keyword evidence="2" id="KW-0456">Lyase</keyword>
<dbReference type="InterPro" id="IPR036237">
    <property type="entry name" value="Xyl_isomerase-like_sf"/>
</dbReference>
<dbReference type="Proteomes" id="UP000320496">
    <property type="component" value="Chromosome"/>
</dbReference>
<dbReference type="Gene3D" id="3.20.20.150">
    <property type="entry name" value="Divalent-metal-dependent TIM barrel enzymes"/>
    <property type="match status" value="1"/>
</dbReference>
<dbReference type="Pfam" id="PF01261">
    <property type="entry name" value="AP_endonuc_2"/>
    <property type="match status" value="1"/>
</dbReference>
<dbReference type="AlphaFoldDB" id="A0A517Z4R5"/>
<sequence length="297" mass="33925">MAGARPARSDEPPPARKRRPQRFAVSTYSFWQFRHENLRDVETCIDLAAEMGFDGIEILHRQMTDESNGYLQRLKRRAFVNALDLCGFSTHQGFLRPDIEYRQRNVEHTIHCIELCYQLGIPTMRVNTGTWGTSRNFDDLMKNRGIEPPIDGYTDEEGFEWVIDGLEKCLKAAERCGVVLGLENHWGLGRTPEGVMRVVDAIDSPWLQVTMDTGNFLEDPYERLEILAPKTVLVQAKTYYGGGLWYTLDLDYPRIAKMLAGHNYHGYVSLEFEGQDDPRTAIPKSLSMLREAFAAAD</sequence>
<dbReference type="InterPro" id="IPR050312">
    <property type="entry name" value="IolE/XylAMocC-like"/>
</dbReference>
<dbReference type="EC" id="4.2.1.44" evidence="2"/>
<organism evidence="2 3">
    <name type="scientific">Maioricimonas rarisocia</name>
    <dbReference type="NCBI Taxonomy" id="2528026"/>
    <lineage>
        <taxon>Bacteria</taxon>
        <taxon>Pseudomonadati</taxon>
        <taxon>Planctomycetota</taxon>
        <taxon>Planctomycetia</taxon>
        <taxon>Planctomycetales</taxon>
        <taxon>Planctomycetaceae</taxon>
        <taxon>Maioricimonas</taxon>
    </lineage>
</organism>
<dbReference type="KEGG" id="mri:Mal4_17880"/>
<gene>
    <name evidence="2" type="primary">iolE_3</name>
    <name evidence="2" type="ORF">Mal4_17880</name>
</gene>
<evidence type="ECO:0000313" key="2">
    <source>
        <dbReference type="EMBL" id="QDU37474.1"/>
    </source>
</evidence>
<protein>
    <submittedName>
        <fullName evidence="2">Inosose dehydratase</fullName>
        <ecNumber evidence="2">4.2.1.44</ecNumber>
    </submittedName>
</protein>
<dbReference type="InterPro" id="IPR013022">
    <property type="entry name" value="Xyl_isomerase-like_TIM-brl"/>
</dbReference>
<dbReference type="SUPFAM" id="SSF51658">
    <property type="entry name" value="Xylose isomerase-like"/>
    <property type="match status" value="1"/>
</dbReference>
<keyword evidence="3" id="KW-1185">Reference proteome</keyword>
<dbReference type="GO" id="GO:0050114">
    <property type="term" value="F:myo-inosose-2 dehydratase activity"/>
    <property type="evidence" value="ECO:0007669"/>
    <property type="project" value="UniProtKB-EC"/>
</dbReference>
<dbReference type="PANTHER" id="PTHR12110:SF53">
    <property type="entry name" value="BLR5974 PROTEIN"/>
    <property type="match status" value="1"/>
</dbReference>
<accession>A0A517Z4R5</accession>
<evidence type="ECO:0000259" key="1">
    <source>
        <dbReference type="Pfam" id="PF01261"/>
    </source>
</evidence>
<dbReference type="PANTHER" id="PTHR12110">
    <property type="entry name" value="HYDROXYPYRUVATE ISOMERASE"/>
    <property type="match status" value="1"/>
</dbReference>
<proteinExistence type="predicted"/>
<reference evidence="2 3" key="1">
    <citation type="submission" date="2019-02" db="EMBL/GenBank/DDBJ databases">
        <title>Deep-cultivation of Planctomycetes and their phenomic and genomic characterization uncovers novel biology.</title>
        <authorList>
            <person name="Wiegand S."/>
            <person name="Jogler M."/>
            <person name="Boedeker C."/>
            <person name="Pinto D."/>
            <person name="Vollmers J."/>
            <person name="Rivas-Marin E."/>
            <person name="Kohn T."/>
            <person name="Peeters S.H."/>
            <person name="Heuer A."/>
            <person name="Rast P."/>
            <person name="Oberbeckmann S."/>
            <person name="Bunk B."/>
            <person name="Jeske O."/>
            <person name="Meyerdierks A."/>
            <person name="Storesund J.E."/>
            <person name="Kallscheuer N."/>
            <person name="Luecker S."/>
            <person name="Lage O.M."/>
            <person name="Pohl T."/>
            <person name="Merkel B.J."/>
            <person name="Hornburger P."/>
            <person name="Mueller R.-W."/>
            <person name="Bruemmer F."/>
            <person name="Labrenz M."/>
            <person name="Spormann A.M."/>
            <person name="Op den Camp H."/>
            <person name="Overmann J."/>
            <person name="Amann R."/>
            <person name="Jetten M.S.M."/>
            <person name="Mascher T."/>
            <person name="Medema M.H."/>
            <person name="Devos D.P."/>
            <person name="Kaster A.-K."/>
            <person name="Ovreas L."/>
            <person name="Rohde M."/>
            <person name="Galperin M.Y."/>
            <person name="Jogler C."/>
        </authorList>
    </citation>
    <scope>NUCLEOTIDE SEQUENCE [LARGE SCALE GENOMIC DNA]</scope>
    <source>
        <strain evidence="2 3">Mal4</strain>
    </source>
</reference>
<dbReference type="EMBL" id="CP036275">
    <property type="protein sequence ID" value="QDU37474.1"/>
    <property type="molecule type" value="Genomic_DNA"/>
</dbReference>
<feature type="domain" description="Xylose isomerase-like TIM barrel" evidence="1">
    <location>
        <begin position="45"/>
        <end position="291"/>
    </location>
</feature>
<evidence type="ECO:0000313" key="3">
    <source>
        <dbReference type="Proteomes" id="UP000320496"/>
    </source>
</evidence>
<name>A0A517Z4R5_9PLAN</name>